<feature type="transmembrane region" description="Helical" evidence="1">
    <location>
        <begin position="46"/>
        <end position="65"/>
    </location>
</feature>
<feature type="transmembrane region" description="Helical" evidence="1">
    <location>
        <begin position="202"/>
        <end position="224"/>
    </location>
</feature>
<comment type="caution">
    <text evidence="2">The sequence shown here is derived from an EMBL/GenBank/DDBJ whole genome shotgun (WGS) entry which is preliminary data.</text>
</comment>
<evidence type="ECO:0000313" key="3">
    <source>
        <dbReference type="Proteomes" id="UP000320095"/>
    </source>
</evidence>
<gene>
    <name evidence="2" type="ORF">EAH80_19400</name>
</gene>
<feature type="transmembrane region" description="Helical" evidence="1">
    <location>
        <begin position="143"/>
        <end position="164"/>
    </location>
</feature>
<accession>A0A502E6I5</accession>
<proteinExistence type="predicted"/>
<keyword evidence="1" id="KW-1133">Transmembrane helix</keyword>
<dbReference type="EMBL" id="RCZG01000008">
    <property type="protein sequence ID" value="TPG32442.1"/>
    <property type="molecule type" value="Genomic_DNA"/>
</dbReference>
<dbReference type="RefSeq" id="WP_140694353.1">
    <property type="nucleotide sequence ID" value="NZ_RCZG01000008.1"/>
</dbReference>
<keyword evidence="1" id="KW-0472">Membrane</keyword>
<protein>
    <submittedName>
        <fullName evidence="2">Uncharacterized protein</fullName>
    </submittedName>
</protein>
<dbReference type="Proteomes" id="UP000320095">
    <property type="component" value="Unassembled WGS sequence"/>
</dbReference>
<dbReference type="OrthoDB" id="4705317at2"/>
<sequence>MYDPYAVLVAVDAHRVGVLALAGVTIIGMAMWFSQAFVMAKRDATYSFPIFCSVFWFAHDTSYVARFDQWFNVYDHWFLKLFWAALVLTSLMEVVYLRQTYRYGRSELFPHVSQRVFTALLAAAVAFGMVIWWMVKATLEDDLYVIAFGLTVVVYPPFAIALTLRRRSTRGQSTLMWVGFTVLAIGWFTVTTTYFGPAFQSWQWITTGIFAALGGSAGIWLTMAGTRYGLVDERDSADASRTAARVLG</sequence>
<organism evidence="2 3">
    <name type="scientific">Mycolicibacterium hodleri</name>
    <dbReference type="NCBI Taxonomy" id="49897"/>
    <lineage>
        <taxon>Bacteria</taxon>
        <taxon>Bacillati</taxon>
        <taxon>Actinomycetota</taxon>
        <taxon>Actinomycetes</taxon>
        <taxon>Mycobacteriales</taxon>
        <taxon>Mycobacteriaceae</taxon>
        <taxon>Mycolicibacterium</taxon>
    </lineage>
</organism>
<dbReference type="AlphaFoldDB" id="A0A502E6I5"/>
<feature type="transmembrane region" description="Helical" evidence="1">
    <location>
        <begin position="77"/>
        <end position="96"/>
    </location>
</feature>
<keyword evidence="3" id="KW-1185">Reference proteome</keyword>
<keyword evidence="1" id="KW-0812">Transmembrane</keyword>
<reference evidence="2 3" key="1">
    <citation type="journal article" date="2019" name="Environ. Microbiol.">
        <title>Species interactions and distinct microbial communities in high Arctic permafrost affected cryosols are associated with the CH4 and CO2 gas fluxes.</title>
        <authorList>
            <person name="Altshuler I."/>
            <person name="Hamel J."/>
            <person name="Turney S."/>
            <person name="Magnuson E."/>
            <person name="Levesque R."/>
            <person name="Greer C."/>
            <person name="Whyte L.G."/>
        </authorList>
    </citation>
    <scope>NUCLEOTIDE SEQUENCE [LARGE SCALE GENOMIC DNA]</scope>
    <source>
        <strain evidence="2 3">S5.20</strain>
    </source>
</reference>
<feature type="transmembrane region" description="Helical" evidence="1">
    <location>
        <begin position="176"/>
        <end position="196"/>
    </location>
</feature>
<evidence type="ECO:0000313" key="2">
    <source>
        <dbReference type="EMBL" id="TPG32442.1"/>
    </source>
</evidence>
<evidence type="ECO:0000256" key="1">
    <source>
        <dbReference type="SAM" id="Phobius"/>
    </source>
</evidence>
<name>A0A502E6I5_9MYCO</name>
<feature type="transmembrane region" description="Helical" evidence="1">
    <location>
        <begin position="116"/>
        <end position="137"/>
    </location>
</feature>
<feature type="transmembrane region" description="Helical" evidence="1">
    <location>
        <begin position="16"/>
        <end position="34"/>
    </location>
</feature>